<evidence type="ECO:0000256" key="6">
    <source>
        <dbReference type="SAM" id="MobiDB-lite"/>
    </source>
</evidence>
<feature type="transmembrane region" description="Helical" evidence="7">
    <location>
        <begin position="205"/>
        <end position="224"/>
    </location>
</feature>
<accession>A0A8H7ZZP6</accession>
<feature type="transmembrane region" description="Helical" evidence="7">
    <location>
        <begin position="139"/>
        <end position="163"/>
    </location>
</feature>
<reference evidence="8 9" key="1">
    <citation type="journal article" name="Sci. Rep.">
        <title>Genome-scale phylogenetic analyses confirm Olpidium as the closest living zoosporic fungus to the non-flagellated, terrestrial fungi.</title>
        <authorList>
            <person name="Chang Y."/>
            <person name="Rochon D."/>
            <person name="Sekimoto S."/>
            <person name="Wang Y."/>
            <person name="Chovatia M."/>
            <person name="Sandor L."/>
            <person name="Salamov A."/>
            <person name="Grigoriev I.V."/>
            <person name="Stajich J.E."/>
            <person name="Spatafora J.W."/>
        </authorList>
    </citation>
    <scope>NUCLEOTIDE SEQUENCE [LARGE SCALE GENOMIC DNA]</scope>
    <source>
        <strain evidence="8">S191</strain>
    </source>
</reference>
<keyword evidence="3 7" id="KW-0812">Transmembrane</keyword>
<evidence type="ECO:0000256" key="2">
    <source>
        <dbReference type="ARBA" id="ARBA00022475"/>
    </source>
</evidence>
<dbReference type="AlphaFoldDB" id="A0A8H7ZZP6"/>
<keyword evidence="2" id="KW-1003">Cell membrane</keyword>
<dbReference type="SUPFAM" id="SSF103473">
    <property type="entry name" value="MFS general substrate transporter"/>
    <property type="match status" value="1"/>
</dbReference>
<sequence>VQTADLDWNKLTLSPLSHSSTQILNRSSISPSPTAMYDAGAKRETARLRPSPPVRTAPAASTGRAVPRAAPSATRATAPICAARPQRYKAGRRLQVVESKQTARAGAPARPDDCSRRRTAGAMAFLDGYSPKDKRNLTVYIAGIMLYKFALETLNGCVSSIVIRRTAPELGPNTLWTTMLAMNYACQCLGSVLVAPLAKRYKTNAVLAWAIFLFGLLILIVPVLEFVTGGGRDGGLGDETKPVQSASHAFVASPLSSAGTWNPLILFAIFPSSGIFYGMIEITRRVIPSDIVGVDEHKLKHMDSLVHICYEVAGTAGALLSATFISYFSYGYALSIIPVFYTAAAIVWYRIKLDKENDLVTVDDKLPFMQEVKSIIGAFFHSVSVGAKLVMTRRSLVWLVLAYSLPLVLHRYLENVLFAQYANVGL</sequence>
<evidence type="ECO:0000256" key="4">
    <source>
        <dbReference type="ARBA" id="ARBA00022989"/>
    </source>
</evidence>
<dbReference type="PANTHER" id="PTHR23513:SF6">
    <property type="entry name" value="MAJOR FACILITATOR SUPERFAMILY ASSOCIATED DOMAIN-CONTAINING PROTEIN"/>
    <property type="match status" value="1"/>
</dbReference>
<feature type="transmembrane region" description="Helical" evidence="7">
    <location>
        <begin position="175"/>
        <end position="198"/>
    </location>
</feature>
<feature type="non-terminal residue" evidence="8">
    <location>
        <position position="1"/>
    </location>
</feature>
<keyword evidence="4 7" id="KW-1133">Transmembrane helix</keyword>
<gene>
    <name evidence="8" type="ORF">BJ554DRAFT_5444</name>
</gene>
<dbReference type="OrthoDB" id="5344169at2759"/>
<feature type="region of interest" description="Disordered" evidence="6">
    <location>
        <begin position="45"/>
        <end position="73"/>
    </location>
</feature>
<evidence type="ECO:0000313" key="9">
    <source>
        <dbReference type="Proteomes" id="UP000673691"/>
    </source>
</evidence>
<dbReference type="Gene3D" id="1.20.1250.20">
    <property type="entry name" value="MFS general substrate transporter like domains"/>
    <property type="match status" value="1"/>
</dbReference>
<evidence type="ECO:0000313" key="8">
    <source>
        <dbReference type="EMBL" id="KAG5462255.1"/>
    </source>
</evidence>
<dbReference type="EMBL" id="JAEFCI010002412">
    <property type="protein sequence ID" value="KAG5462255.1"/>
    <property type="molecule type" value="Genomic_DNA"/>
</dbReference>
<organism evidence="8 9">
    <name type="scientific">Olpidium bornovanus</name>
    <dbReference type="NCBI Taxonomy" id="278681"/>
    <lineage>
        <taxon>Eukaryota</taxon>
        <taxon>Fungi</taxon>
        <taxon>Fungi incertae sedis</taxon>
        <taxon>Olpidiomycota</taxon>
        <taxon>Olpidiomycotina</taxon>
        <taxon>Olpidiomycetes</taxon>
        <taxon>Olpidiales</taxon>
        <taxon>Olpidiaceae</taxon>
        <taxon>Olpidium</taxon>
    </lineage>
</organism>
<proteinExistence type="predicted"/>
<dbReference type="GO" id="GO:0005886">
    <property type="term" value="C:plasma membrane"/>
    <property type="evidence" value="ECO:0007669"/>
    <property type="project" value="UniProtKB-SubCell"/>
</dbReference>
<comment type="subcellular location">
    <subcellularLocation>
        <location evidence="1">Cell membrane</location>
        <topology evidence="1">Multi-pass membrane protein</topology>
    </subcellularLocation>
</comment>
<feature type="transmembrane region" description="Helical" evidence="7">
    <location>
        <begin position="330"/>
        <end position="349"/>
    </location>
</feature>
<feature type="transmembrane region" description="Helical" evidence="7">
    <location>
        <begin position="304"/>
        <end position="324"/>
    </location>
</feature>
<dbReference type="InterPro" id="IPR036259">
    <property type="entry name" value="MFS_trans_sf"/>
</dbReference>
<feature type="non-terminal residue" evidence="8">
    <location>
        <position position="426"/>
    </location>
</feature>
<evidence type="ECO:0000256" key="3">
    <source>
        <dbReference type="ARBA" id="ARBA00022692"/>
    </source>
</evidence>
<protein>
    <submittedName>
        <fullName evidence="8">Uncharacterized protein</fullName>
    </submittedName>
</protein>
<feature type="compositionally biased region" description="Low complexity" evidence="6">
    <location>
        <begin position="64"/>
        <end position="73"/>
    </location>
</feature>
<evidence type="ECO:0000256" key="1">
    <source>
        <dbReference type="ARBA" id="ARBA00004651"/>
    </source>
</evidence>
<feature type="transmembrane region" description="Helical" evidence="7">
    <location>
        <begin position="264"/>
        <end position="283"/>
    </location>
</feature>
<dbReference type="PANTHER" id="PTHR23513">
    <property type="entry name" value="INTEGRAL MEMBRANE EFFLUX PROTEIN-RELATED"/>
    <property type="match status" value="1"/>
</dbReference>
<evidence type="ECO:0000256" key="5">
    <source>
        <dbReference type="ARBA" id="ARBA00023136"/>
    </source>
</evidence>
<evidence type="ECO:0000256" key="7">
    <source>
        <dbReference type="SAM" id="Phobius"/>
    </source>
</evidence>
<keyword evidence="5 7" id="KW-0472">Membrane</keyword>
<keyword evidence="9" id="KW-1185">Reference proteome</keyword>
<name>A0A8H7ZZP6_9FUNG</name>
<dbReference type="Proteomes" id="UP000673691">
    <property type="component" value="Unassembled WGS sequence"/>
</dbReference>
<feature type="transmembrane region" description="Helical" evidence="7">
    <location>
        <begin position="396"/>
        <end position="413"/>
    </location>
</feature>
<comment type="caution">
    <text evidence="8">The sequence shown here is derived from an EMBL/GenBank/DDBJ whole genome shotgun (WGS) entry which is preliminary data.</text>
</comment>